<dbReference type="SUPFAM" id="SSF55729">
    <property type="entry name" value="Acyl-CoA N-acyltransferases (Nat)"/>
    <property type="match status" value="1"/>
</dbReference>
<dbReference type="EMBL" id="CP034248">
    <property type="protein sequence ID" value="AZK48518.1"/>
    <property type="molecule type" value="Genomic_DNA"/>
</dbReference>
<dbReference type="PROSITE" id="PS51186">
    <property type="entry name" value="GNAT"/>
    <property type="match status" value="1"/>
</dbReference>
<proteinExistence type="predicted"/>
<dbReference type="Pfam" id="PF00583">
    <property type="entry name" value="Acetyltransf_1"/>
    <property type="match status" value="1"/>
</dbReference>
<feature type="domain" description="N-acetyltransferase" evidence="1">
    <location>
        <begin position="1"/>
        <end position="152"/>
    </location>
</feature>
<keyword evidence="3" id="KW-1185">Reference proteome</keyword>
<dbReference type="GO" id="GO:0016747">
    <property type="term" value="F:acyltransferase activity, transferring groups other than amino-acyl groups"/>
    <property type="evidence" value="ECO:0007669"/>
    <property type="project" value="InterPro"/>
</dbReference>
<dbReference type="InterPro" id="IPR000182">
    <property type="entry name" value="GNAT_dom"/>
</dbReference>
<keyword evidence="2" id="KW-0808">Transferase</keyword>
<name>A0A3Q8SE89_9BACL</name>
<evidence type="ECO:0000313" key="2">
    <source>
        <dbReference type="EMBL" id="AZK48518.1"/>
    </source>
</evidence>
<dbReference type="CDD" id="cd04301">
    <property type="entry name" value="NAT_SF"/>
    <property type="match status" value="1"/>
</dbReference>
<dbReference type="RefSeq" id="WP_125084673.1">
    <property type="nucleotide sequence ID" value="NZ_CP034248.1"/>
</dbReference>
<dbReference type="InterPro" id="IPR016181">
    <property type="entry name" value="Acyl_CoA_acyltransferase"/>
</dbReference>
<protein>
    <submittedName>
        <fullName evidence="2">GNAT family N-acetyltransferase</fullName>
    </submittedName>
</protein>
<evidence type="ECO:0000313" key="3">
    <source>
        <dbReference type="Proteomes" id="UP000273145"/>
    </source>
</evidence>
<dbReference type="AlphaFoldDB" id="A0A3Q8SE89"/>
<accession>A0A3Q8SE89</accession>
<dbReference type="Gene3D" id="3.40.630.30">
    <property type="match status" value="1"/>
</dbReference>
<evidence type="ECO:0000259" key="1">
    <source>
        <dbReference type="PROSITE" id="PS51186"/>
    </source>
</evidence>
<reference evidence="2 3" key="1">
    <citation type="submission" date="2018-11" db="EMBL/GenBank/DDBJ databases">
        <title>Genome sequencing of Paenibacillus lentus DSM25539(T).</title>
        <authorList>
            <person name="Kook J.-K."/>
            <person name="Park S.-N."/>
            <person name="Lim Y.K."/>
        </authorList>
    </citation>
    <scope>NUCLEOTIDE SEQUENCE [LARGE SCALE GENOMIC DNA]</scope>
    <source>
        <strain evidence="2 3">DSM 25539</strain>
    </source>
</reference>
<gene>
    <name evidence="2" type="ORF">EIM92_21995</name>
</gene>
<sequence length="152" mass="17814">MPIRVIEHHDIEQVAQIEIEISVISFGQEAVTDPQFHIKKLEKAIRNEREGMLILEVDESVGGWMWITPRENSITKEKYANFKSFYIAPEWRGTSYVEELFEEGIAYCRREQVDHIVGKVHVENLPMRLLYKQHGFRPTHLTMELSVSESDD</sequence>
<dbReference type="KEGG" id="plen:EIM92_21995"/>
<organism evidence="2 3">
    <name type="scientific">Paenibacillus lentus</name>
    <dbReference type="NCBI Taxonomy" id="1338368"/>
    <lineage>
        <taxon>Bacteria</taxon>
        <taxon>Bacillati</taxon>
        <taxon>Bacillota</taxon>
        <taxon>Bacilli</taxon>
        <taxon>Bacillales</taxon>
        <taxon>Paenibacillaceae</taxon>
        <taxon>Paenibacillus</taxon>
    </lineage>
</organism>
<dbReference type="OrthoDB" id="9807426at2"/>
<dbReference type="Proteomes" id="UP000273145">
    <property type="component" value="Chromosome"/>
</dbReference>